<name>A0ABT5C8T3_9BACT</name>
<gene>
    <name evidence="2" type="ORF">POL72_34285</name>
</gene>
<proteinExistence type="predicted"/>
<dbReference type="EMBL" id="JAQNDK010000004">
    <property type="protein sequence ID" value="MDC0682846.1"/>
    <property type="molecule type" value="Genomic_DNA"/>
</dbReference>
<feature type="signal peptide" evidence="1">
    <location>
        <begin position="1"/>
        <end position="21"/>
    </location>
</feature>
<organism evidence="2 3">
    <name type="scientific">Sorangium atrum</name>
    <dbReference type="NCBI Taxonomy" id="2995308"/>
    <lineage>
        <taxon>Bacteria</taxon>
        <taxon>Pseudomonadati</taxon>
        <taxon>Myxococcota</taxon>
        <taxon>Polyangia</taxon>
        <taxon>Polyangiales</taxon>
        <taxon>Polyangiaceae</taxon>
        <taxon>Sorangium</taxon>
    </lineage>
</organism>
<feature type="chain" id="PRO_5046782584" evidence="1">
    <location>
        <begin position="22"/>
        <end position="374"/>
    </location>
</feature>
<keyword evidence="1" id="KW-0732">Signal</keyword>
<dbReference type="Proteomes" id="UP001217485">
    <property type="component" value="Unassembled WGS sequence"/>
</dbReference>
<dbReference type="Gene3D" id="3.40.190.10">
    <property type="entry name" value="Periplasmic binding protein-like II"/>
    <property type="match status" value="2"/>
</dbReference>
<keyword evidence="3" id="KW-1185">Reference proteome</keyword>
<reference evidence="2 3" key="1">
    <citation type="submission" date="2023-01" db="EMBL/GenBank/DDBJ databases">
        <title>Minimal conservation of predation-associated metabolite biosynthetic gene clusters underscores biosynthetic potential of Myxococcota including descriptions for ten novel species: Archangium lansinium sp. nov., Myxococcus landrumus sp. nov., Nannocystis bai.</title>
        <authorList>
            <person name="Ahearne A."/>
            <person name="Stevens C."/>
            <person name="Dowd S."/>
        </authorList>
    </citation>
    <scope>NUCLEOTIDE SEQUENCE [LARGE SCALE GENOMIC DNA]</scope>
    <source>
        <strain evidence="2 3">WIWO2</strain>
    </source>
</reference>
<dbReference type="PROSITE" id="PS51257">
    <property type="entry name" value="PROKAR_LIPOPROTEIN"/>
    <property type="match status" value="1"/>
</dbReference>
<sequence length="374" mass="38135">MNTTGKLVLSALSVLGLAACAVSGTDEAEVLGESQEALINGTEFYGSDTLFNAITAAINQAGLSASLDYLGTGSGKGEQCLEGTGAAPCNTKAQTIAPMSRDLQGSCDSGQKSNRIALDAIYILADDTQAATSATSANIKGAFCGDGSGSPATCANFDTWGELTTGSSNPSNAIKLYRRDDISGTTDTFKSLTGCTTFCAGVKIIVEDLIAGPRLSTDSAGTLGTPNTSSIVTYSGAPTAAAPCLQTDSATDCIGKLAGADIDALAYAGGDGLRPSNPFANQAFTIDSKAPTTANIRKLITDPSNKYPLARFLYLNEGNGSRATAETNFLNWIIANPQTFENTLTASGFIACDPGNPLDCGATGTTCPRNSSLP</sequence>
<evidence type="ECO:0000313" key="2">
    <source>
        <dbReference type="EMBL" id="MDC0682846.1"/>
    </source>
</evidence>
<comment type="caution">
    <text evidence="2">The sequence shown here is derived from an EMBL/GenBank/DDBJ whole genome shotgun (WGS) entry which is preliminary data.</text>
</comment>
<protein>
    <submittedName>
        <fullName evidence="2">Substrate-binding domain-containing protein</fullName>
    </submittedName>
</protein>
<dbReference type="SUPFAM" id="SSF53850">
    <property type="entry name" value="Periplasmic binding protein-like II"/>
    <property type="match status" value="1"/>
</dbReference>
<evidence type="ECO:0000256" key="1">
    <source>
        <dbReference type="SAM" id="SignalP"/>
    </source>
</evidence>
<dbReference type="RefSeq" id="WP_272100999.1">
    <property type="nucleotide sequence ID" value="NZ_JAQNDK010000004.1"/>
</dbReference>
<accession>A0ABT5C8T3</accession>
<evidence type="ECO:0000313" key="3">
    <source>
        <dbReference type="Proteomes" id="UP001217485"/>
    </source>
</evidence>